<dbReference type="AlphaFoldDB" id="A0A9P6AYJ0"/>
<evidence type="ECO:0000313" key="1">
    <source>
        <dbReference type="EMBL" id="KAF9514368.1"/>
    </source>
</evidence>
<sequence>MTTSNDMPGITHPPQQVCGSISGHHFLHKQIPMDEMNKPTNEQMNNNMHRKPWRRQAGKQGATHLLWRVCGYIRLGCPTPMHKHTPTQINPSTHPPAQYPTPPEAGVGTTRSLNGTPNWGGAIIVKEEQPLAALLGYGGPPGAPWYKHLVRSINARLMISNMMWKSG</sequence>
<keyword evidence="2" id="KW-1185">Reference proteome</keyword>
<reference evidence="1" key="1">
    <citation type="journal article" date="2020" name="Nat. Commun.">
        <title>Large-scale genome sequencing of mycorrhizal fungi provides insights into the early evolution of symbiotic traits.</title>
        <authorList>
            <person name="Miyauchi S."/>
            <person name="Kiss E."/>
            <person name="Kuo A."/>
            <person name="Drula E."/>
            <person name="Kohler A."/>
            <person name="Sanchez-Garcia M."/>
            <person name="Morin E."/>
            <person name="Andreopoulos B."/>
            <person name="Barry K.W."/>
            <person name="Bonito G."/>
            <person name="Buee M."/>
            <person name="Carver A."/>
            <person name="Chen C."/>
            <person name="Cichocki N."/>
            <person name="Clum A."/>
            <person name="Culley D."/>
            <person name="Crous P.W."/>
            <person name="Fauchery L."/>
            <person name="Girlanda M."/>
            <person name="Hayes R.D."/>
            <person name="Keri Z."/>
            <person name="LaButti K."/>
            <person name="Lipzen A."/>
            <person name="Lombard V."/>
            <person name="Magnuson J."/>
            <person name="Maillard F."/>
            <person name="Murat C."/>
            <person name="Nolan M."/>
            <person name="Ohm R.A."/>
            <person name="Pangilinan J."/>
            <person name="Pereira M.F."/>
            <person name="Perotto S."/>
            <person name="Peter M."/>
            <person name="Pfister S."/>
            <person name="Riley R."/>
            <person name="Sitrit Y."/>
            <person name="Stielow J.B."/>
            <person name="Szollosi G."/>
            <person name="Zifcakova L."/>
            <person name="Stursova M."/>
            <person name="Spatafora J.W."/>
            <person name="Tedersoo L."/>
            <person name="Vaario L.M."/>
            <person name="Yamada A."/>
            <person name="Yan M."/>
            <person name="Wang P."/>
            <person name="Xu J."/>
            <person name="Bruns T."/>
            <person name="Baldrian P."/>
            <person name="Vilgalys R."/>
            <person name="Dunand C."/>
            <person name="Henrissat B."/>
            <person name="Grigoriev I.V."/>
            <person name="Hibbett D."/>
            <person name="Nagy L.G."/>
            <person name="Martin F.M."/>
        </authorList>
    </citation>
    <scope>NUCLEOTIDE SEQUENCE</scope>
    <source>
        <strain evidence="1">UP504</strain>
    </source>
</reference>
<gene>
    <name evidence="1" type="ORF">BS47DRAFT_1361749</name>
</gene>
<name>A0A9P6AYJ0_9AGAM</name>
<proteinExistence type="predicted"/>
<protein>
    <submittedName>
        <fullName evidence="1">Uncharacterized protein</fullName>
    </submittedName>
</protein>
<dbReference type="Proteomes" id="UP000886523">
    <property type="component" value="Unassembled WGS sequence"/>
</dbReference>
<organism evidence="1 2">
    <name type="scientific">Hydnum rufescens UP504</name>
    <dbReference type="NCBI Taxonomy" id="1448309"/>
    <lineage>
        <taxon>Eukaryota</taxon>
        <taxon>Fungi</taxon>
        <taxon>Dikarya</taxon>
        <taxon>Basidiomycota</taxon>
        <taxon>Agaricomycotina</taxon>
        <taxon>Agaricomycetes</taxon>
        <taxon>Cantharellales</taxon>
        <taxon>Hydnaceae</taxon>
        <taxon>Hydnum</taxon>
    </lineage>
</organism>
<comment type="caution">
    <text evidence="1">The sequence shown here is derived from an EMBL/GenBank/DDBJ whole genome shotgun (WGS) entry which is preliminary data.</text>
</comment>
<dbReference type="EMBL" id="MU128961">
    <property type="protein sequence ID" value="KAF9514368.1"/>
    <property type="molecule type" value="Genomic_DNA"/>
</dbReference>
<evidence type="ECO:0000313" key="2">
    <source>
        <dbReference type="Proteomes" id="UP000886523"/>
    </source>
</evidence>
<accession>A0A9P6AYJ0</accession>